<gene>
    <name evidence="2" type="ORF">RRG08_058765</name>
</gene>
<dbReference type="EMBL" id="JAWDGP010005269">
    <property type="protein sequence ID" value="KAK3758495.1"/>
    <property type="molecule type" value="Genomic_DNA"/>
</dbReference>
<dbReference type="Proteomes" id="UP001283361">
    <property type="component" value="Unassembled WGS sequence"/>
</dbReference>
<name>A0AAE0YWQ8_9GAST</name>
<accession>A0AAE0YWQ8</accession>
<evidence type="ECO:0000313" key="3">
    <source>
        <dbReference type="Proteomes" id="UP001283361"/>
    </source>
</evidence>
<evidence type="ECO:0000256" key="1">
    <source>
        <dbReference type="SAM" id="MobiDB-lite"/>
    </source>
</evidence>
<feature type="region of interest" description="Disordered" evidence="1">
    <location>
        <begin position="31"/>
        <end position="50"/>
    </location>
</feature>
<reference evidence="2" key="1">
    <citation type="journal article" date="2023" name="G3 (Bethesda)">
        <title>A reference genome for the long-term kleptoplast-retaining sea slug Elysia crispata morphotype clarki.</title>
        <authorList>
            <person name="Eastman K.E."/>
            <person name="Pendleton A.L."/>
            <person name="Shaikh M.A."/>
            <person name="Suttiyut T."/>
            <person name="Ogas R."/>
            <person name="Tomko P."/>
            <person name="Gavelis G."/>
            <person name="Widhalm J.R."/>
            <person name="Wisecaver J.H."/>
        </authorList>
    </citation>
    <scope>NUCLEOTIDE SEQUENCE</scope>
    <source>
        <strain evidence="2">ECLA1</strain>
    </source>
</reference>
<evidence type="ECO:0000313" key="2">
    <source>
        <dbReference type="EMBL" id="KAK3758495.1"/>
    </source>
</evidence>
<sequence length="275" mass="30157">MSSLSGNNRSTNNQSKENQVRSPGLPIPSTVFSFNLRSGPPSGHGAPLQPLDWHRSSCPVSPALSKSGLIEMVPFSAISYHSVSAGWTRQHVGLTGSKNYTRNTTMEPTDFFASGFSPSPWTASRVEFQPEACELFVSCSRQLTCLALRLSKENQVRSPGLPIPSTVFTFSLRSEPPSGHDAPLQPLDWHRSSCRRTNVAGSRQKQQLTGVHSDAKIVFEGNEDISLFLRAMTPEILADTVTTALREQLWGRENQKDFHVMGAKQCRGGELEAMG</sequence>
<keyword evidence="3" id="KW-1185">Reference proteome</keyword>
<comment type="caution">
    <text evidence="2">The sequence shown here is derived from an EMBL/GenBank/DDBJ whole genome shotgun (WGS) entry which is preliminary data.</text>
</comment>
<proteinExistence type="predicted"/>
<protein>
    <submittedName>
        <fullName evidence="2">Uncharacterized protein</fullName>
    </submittedName>
</protein>
<organism evidence="2 3">
    <name type="scientific">Elysia crispata</name>
    <name type="common">lettuce slug</name>
    <dbReference type="NCBI Taxonomy" id="231223"/>
    <lineage>
        <taxon>Eukaryota</taxon>
        <taxon>Metazoa</taxon>
        <taxon>Spiralia</taxon>
        <taxon>Lophotrochozoa</taxon>
        <taxon>Mollusca</taxon>
        <taxon>Gastropoda</taxon>
        <taxon>Heterobranchia</taxon>
        <taxon>Euthyneura</taxon>
        <taxon>Panpulmonata</taxon>
        <taxon>Sacoglossa</taxon>
        <taxon>Placobranchoidea</taxon>
        <taxon>Plakobranchidae</taxon>
        <taxon>Elysia</taxon>
    </lineage>
</organism>
<feature type="region of interest" description="Disordered" evidence="1">
    <location>
        <begin position="1"/>
        <end position="24"/>
    </location>
</feature>
<feature type="compositionally biased region" description="Polar residues" evidence="1">
    <location>
        <begin position="1"/>
        <end position="21"/>
    </location>
</feature>
<dbReference type="AlphaFoldDB" id="A0AAE0YWQ8"/>